<comment type="caution">
    <text evidence="9">The sequence shown here is derived from an EMBL/GenBank/DDBJ whole genome shotgun (WGS) entry which is preliminary data.</text>
</comment>
<feature type="region of interest" description="Disordered" evidence="5">
    <location>
        <begin position="61"/>
        <end position="89"/>
    </location>
</feature>
<evidence type="ECO:0000256" key="5">
    <source>
        <dbReference type="SAM" id="MobiDB-lite"/>
    </source>
</evidence>
<dbReference type="GeneID" id="38783067"/>
<dbReference type="GO" id="GO:0005737">
    <property type="term" value="C:cytoplasm"/>
    <property type="evidence" value="ECO:0007669"/>
    <property type="project" value="TreeGrafter"/>
</dbReference>
<dbReference type="Pfam" id="PF00149">
    <property type="entry name" value="Metallophos"/>
    <property type="match status" value="1"/>
</dbReference>
<dbReference type="GO" id="GO:0016020">
    <property type="term" value="C:membrane"/>
    <property type="evidence" value="ECO:0007669"/>
    <property type="project" value="UniProtKB-SubCell"/>
</dbReference>
<dbReference type="InterPro" id="IPR004843">
    <property type="entry name" value="Calcineurin-like_PHP"/>
</dbReference>
<keyword evidence="3 6" id="KW-1133">Transmembrane helix</keyword>
<evidence type="ECO:0000259" key="8">
    <source>
        <dbReference type="Pfam" id="PF01694"/>
    </source>
</evidence>
<dbReference type="GO" id="GO:0004252">
    <property type="term" value="F:serine-type endopeptidase activity"/>
    <property type="evidence" value="ECO:0007669"/>
    <property type="project" value="InterPro"/>
</dbReference>
<dbReference type="Gene3D" id="3.60.21.10">
    <property type="match status" value="1"/>
</dbReference>
<evidence type="ECO:0000259" key="7">
    <source>
        <dbReference type="Pfam" id="PF00149"/>
    </source>
</evidence>
<comment type="subcellular location">
    <subcellularLocation>
        <location evidence="1">Membrane</location>
        <topology evidence="1">Multi-pass membrane protein</topology>
    </subcellularLocation>
</comment>
<dbReference type="Pfam" id="PF01694">
    <property type="entry name" value="Rhomboid"/>
    <property type="match status" value="1"/>
</dbReference>
<keyword evidence="10" id="KW-1185">Reference proteome</keyword>
<dbReference type="CDD" id="cd07383">
    <property type="entry name" value="MPP_Dcr2"/>
    <property type="match status" value="1"/>
</dbReference>
<dbReference type="GO" id="GO:0004721">
    <property type="term" value="F:phosphoprotein phosphatase activity"/>
    <property type="evidence" value="ECO:0007669"/>
    <property type="project" value="TreeGrafter"/>
</dbReference>
<dbReference type="Gene3D" id="2.100.10.50">
    <property type="match status" value="1"/>
</dbReference>
<dbReference type="Gene3D" id="1.20.1540.10">
    <property type="entry name" value="Rhomboid-like"/>
    <property type="match status" value="1"/>
</dbReference>
<evidence type="ECO:0000256" key="2">
    <source>
        <dbReference type="ARBA" id="ARBA00022692"/>
    </source>
</evidence>
<evidence type="ECO:0000256" key="4">
    <source>
        <dbReference type="ARBA" id="ARBA00023136"/>
    </source>
</evidence>
<evidence type="ECO:0000256" key="6">
    <source>
        <dbReference type="SAM" id="Phobius"/>
    </source>
</evidence>
<accession>A0A401GVD5</accession>
<evidence type="ECO:0000313" key="9">
    <source>
        <dbReference type="EMBL" id="GBE86150.1"/>
    </source>
</evidence>
<name>A0A401GVD5_9APHY</name>
<dbReference type="STRING" id="139825.A0A401GVD5"/>
<dbReference type="Proteomes" id="UP000287166">
    <property type="component" value="Unassembled WGS sequence"/>
</dbReference>
<keyword evidence="4 6" id="KW-0472">Membrane</keyword>
<dbReference type="SUPFAM" id="SSF56300">
    <property type="entry name" value="Metallo-dependent phosphatases"/>
    <property type="match status" value="1"/>
</dbReference>
<feature type="transmembrane region" description="Helical" evidence="6">
    <location>
        <begin position="12"/>
        <end position="36"/>
    </location>
</feature>
<evidence type="ECO:0000256" key="1">
    <source>
        <dbReference type="ARBA" id="ARBA00004141"/>
    </source>
</evidence>
<dbReference type="PROSITE" id="PS51257">
    <property type="entry name" value="PROKAR_LIPOPROTEIN"/>
    <property type="match status" value="1"/>
</dbReference>
<feature type="domain" description="Peptidase S54 rhomboid" evidence="8">
    <location>
        <begin position="872"/>
        <end position="1068"/>
    </location>
</feature>
<feature type="transmembrane region" description="Helical" evidence="6">
    <location>
        <begin position="884"/>
        <end position="905"/>
    </location>
</feature>
<reference evidence="9 10" key="1">
    <citation type="journal article" date="2018" name="Sci. Rep.">
        <title>Genome sequence of the cauliflower mushroom Sparassis crispa (Hanabiratake) and its association with beneficial usage.</title>
        <authorList>
            <person name="Kiyama R."/>
            <person name="Furutani Y."/>
            <person name="Kawaguchi K."/>
            <person name="Nakanishi T."/>
        </authorList>
    </citation>
    <scope>NUCLEOTIDE SEQUENCE [LARGE SCALE GENOMIC DNA]</scope>
</reference>
<dbReference type="EMBL" id="BFAD01000009">
    <property type="protein sequence ID" value="GBE86150.1"/>
    <property type="molecule type" value="Genomic_DNA"/>
</dbReference>
<feature type="transmembrane region" description="Helical" evidence="6">
    <location>
        <begin position="925"/>
        <end position="949"/>
    </location>
</feature>
<dbReference type="PANTHER" id="PTHR32440">
    <property type="entry name" value="PHOSPHATASE DCR2-RELATED-RELATED"/>
    <property type="match status" value="1"/>
</dbReference>
<sequence>MALSLFRIFRFLRSIFTPAALIIGFSCLLTFIFVLYQPTPGPGSIQRLGWQSWDIISDAPVSGANSDVSESGGASQPTTGGQPEGVDWWNVTSPDVSSSSASLPLDVWDPLLPHDTGLTEIAITQCWIDPWYAPSVAGSMCYPGSTKEQDATKGKWVRVERNLNSQSGLMSLNVYYRRTRRHDLPVVTELRILPDRETPSPFGADWNKVAHSVNPSGHKLYLWYKMSKTLAEMSADERQNELVTEIDVLFGDDQPWYGFEKLDMPVLDHKAIVGRESVWLTYRRGVKPPPRAPPLHFSHDGRFKIMQIADLHFSVAQGTCRDTDLSPCSGSDNLTSSLLSRMLDIERPDFVVFTGDQLNGQGTSWDVRSVLAKFSRSVAERGIPWAAVFGNHDDEDGDSREAQIKYMQGLPYSLVEAGPKGIHGVGNYVLKVKSADPSMMHLLTLYFLDSGSYSKGFLNWFGFFVPTEYDWIHQDQIDWFLEQSASIDPIERPFTPDNAKDMGDIWARQAADQLTPDTRRLAKPNALMFFHIPLEESYAAADVNPDTGIPLDVGLHDLEGKGSAKKQDGFFHKGLLQAMESDHRAGGNAREVKVVGNGHCHVTENCRRVQGVWLCFGGGGSYSGYGRIGFDRRVRIYDISDYGETIRTYKRTEHNEVINEIVLAGRGLRNGPLPFARIWWRVRVQHRPFSFTANQYAEVQHTSHIPSFRQQITRTTNTRLFSDRLKFPSVRNQVLCFIYGSILVYWIAARETNVETYVWSTRLQDSGMAWKFRAPTNDEMRRARYYQFGKSLQAGLASLNTIVKEWPQTIKGIVTWAYVQVAQPILDTSEGRRVCWGIGAANTLVWLAWQMPRMQPLLTRSFVHNPMSGLSYTLFTSIFSHKSIIHLFINSMALSAFGAAVSHSLAKRQTENPTYLREATVRWHFLAFFISAGVFSGLVSHVVAMRFIFPRLVSRLSASASNTAPPGSLASASSFASAATARAVTSASTTVASSHGASGAIYATLALTALEYPDTEIAMAIPPTFPLPVTWGVGALVAVDILGVLRGWRRFNHWAHLGGVAFGALYHAYGPQTWEYCRLITLGRMPRSLSKQKEQ</sequence>
<dbReference type="InterPro" id="IPR035952">
    <property type="entry name" value="Rhomboid-like_sf"/>
</dbReference>
<evidence type="ECO:0000256" key="3">
    <source>
        <dbReference type="ARBA" id="ARBA00022989"/>
    </source>
</evidence>
<dbReference type="AlphaFoldDB" id="A0A401GVD5"/>
<dbReference type="PANTHER" id="PTHR32440:SF0">
    <property type="entry name" value="PHOSPHATASE DCR2-RELATED"/>
    <property type="match status" value="1"/>
</dbReference>
<dbReference type="SUPFAM" id="SSF144091">
    <property type="entry name" value="Rhomboid-like"/>
    <property type="match status" value="1"/>
</dbReference>
<proteinExistence type="predicted"/>
<feature type="domain" description="Calcineurin-like phosphoesterase" evidence="7">
    <location>
        <begin position="303"/>
        <end position="415"/>
    </location>
</feature>
<dbReference type="RefSeq" id="XP_027617063.1">
    <property type="nucleotide sequence ID" value="XM_027761262.1"/>
</dbReference>
<dbReference type="InterPro" id="IPR029052">
    <property type="entry name" value="Metallo-depent_PP-like"/>
</dbReference>
<dbReference type="OrthoDB" id="783096at2759"/>
<keyword evidence="2 6" id="KW-0812">Transmembrane</keyword>
<dbReference type="InterPro" id="IPR022764">
    <property type="entry name" value="Peptidase_S54_rhomboid_dom"/>
</dbReference>
<evidence type="ECO:0000313" key="10">
    <source>
        <dbReference type="Proteomes" id="UP000287166"/>
    </source>
</evidence>
<gene>
    <name evidence="9" type="ORF">SCP_0900270</name>
</gene>
<organism evidence="9 10">
    <name type="scientific">Sparassis crispa</name>
    <dbReference type="NCBI Taxonomy" id="139825"/>
    <lineage>
        <taxon>Eukaryota</taxon>
        <taxon>Fungi</taxon>
        <taxon>Dikarya</taxon>
        <taxon>Basidiomycota</taxon>
        <taxon>Agaricomycotina</taxon>
        <taxon>Agaricomycetes</taxon>
        <taxon>Polyporales</taxon>
        <taxon>Sparassidaceae</taxon>
        <taxon>Sparassis</taxon>
    </lineage>
</organism>
<feature type="compositionally biased region" description="Polar residues" evidence="5">
    <location>
        <begin position="63"/>
        <end position="81"/>
    </location>
</feature>
<dbReference type="InParanoid" id="A0A401GVD5"/>
<protein>
    <submittedName>
        <fullName evidence="9">Metallo-dependent phosphatase</fullName>
    </submittedName>
</protein>